<sequence length="905" mass="104311">MERPAFLDQEPPKGYIPGIGRGATGFTTRSDIGSGKVPARLRDGGEINVAAHEDKELIDSDGNKLPTNSRFDDSNGLSLASEVLDRDDEEAENIYLQVDNKLSQRNRRKKEIEQSSSNAGVFGSISEDFVDLKRSLAGVSEEQWEGIPEAGDITRRNKRQRLEMQSERKTYAAPDTLISGNINLTKLTEEREKLLGIQLDENFQAGHNLQKTNNGDAVEQYLSQLDTAASSSDLSNQVEDLKKMRIIFSSYRKSDPKKPQGWIASARLEEKAQKFKLAKQFIEEGCKQCPRDEDIWLENIRLHSSDIHYCKVLVAEALRFNNQSLKLWLKAVDLERESFNKVRVVRKALQNLPSSESLWKLAVQLESDKEEALRILTKAVELNSTSVDLVEALINLQNHAEARKTLNRARQNMPTEERIWIFALEIEEKFNNASVDKLIKMHTKGIKELSKHGKYLTFENWLTIGENLEREFSALYPKTVEAIIYSSLRLEYDSSKFSDLYSLLSGIEDTCWITKVSAYSCILKQEPGRFSLWKSFIALCRNLLKMSRVYDLFNDILFSDDDAMLKKYPILVLIYSKEVWKIEKNEGQALEIIDKALRRFPPHVDFWLAKTKLLIVNSMLDQAEVVFHDAMQSIDQAQGLERLYYRYISFLRFKGDNKRALTLLEEKYLQEYPECEKLYLQWGQIYSDLNQFRKSRECFSIGTKKIPRSCHLWKALSELDEQALQKHTLARSDLDLGLLKNPDSEQLFFAKIQMETRLGNYDIARLLVSESLRKFPESPLLWAENIKLTSKKSLKRTVFQDALKATNNDGRVLLEIGINFFRDAQYEKSLKWLERATTSNPLYGDAWLWLARCNKKLGKSIEPLLNQVEDYEPRYGNEWISMSKNVKRQYLSPAQILKASIEALN</sequence>
<dbReference type="InterPro" id="IPR010491">
    <property type="entry name" value="PRP1_N"/>
</dbReference>
<dbReference type="OrthoDB" id="440128at2759"/>
<dbReference type="EMBL" id="LT598488">
    <property type="protein sequence ID" value="SCW01652.1"/>
    <property type="molecule type" value="Genomic_DNA"/>
</dbReference>
<evidence type="ECO:0000259" key="5">
    <source>
        <dbReference type="Pfam" id="PF06424"/>
    </source>
</evidence>
<dbReference type="STRING" id="4955.A0A1G4MCY9"/>
<organism evidence="6 7">
    <name type="scientific">Lachancea fermentati</name>
    <name type="common">Zygosaccharomyces fermentati</name>
    <dbReference type="NCBI Taxonomy" id="4955"/>
    <lineage>
        <taxon>Eukaryota</taxon>
        <taxon>Fungi</taxon>
        <taxon>Dikarya</taxon>
        <taxon>Ascomycota</taxon>
        <taxon>Saccharomycotina</taxon>
        <taxon>Saccharomycetes</taxon>
        <taxon>Saccharomycetales</taxon>
        <taxon>Saccharomycetaceae</taxon>
        <taxon>Lachancea</taxon>
    </lineage>
</organism>
<dbReference type="InterPro" id="IPR003107">
    <property type="entry name" value="HAT"/>
</dbReference>
<evidence type="ECO:0000313" key="7">
    <source>
        <dbReference type="Proteomes" id="UP000190831"/>
    </source>
</evidence>
<keyword evidence="3" id="KW-0539">Nucleus</keyword>
<dbReference type="SUPFAM" id="SSF48452">
    <property type="entry name" value="TPR-like"/>
    <property type="match status" value="5"/>
</dbReference>
<dbReference type="Gene3D" id="1.25.40.10">
    <property type="entry name" value="Tetratricopeptide repeat domain"/>
    <property type="match status" value="4"/>
</dbReference>
<accession>A0A1G4MCY9</accession>
<dbReference type="InterPro" id="IPR011990">
    <property type="entry name" value="TPR-like_helical_dom_sf"/>
</dbReference>
<evidence type="ECO:0000256" key="3">
    <source>
        <dbReference type="ARBA" id="ARBA00023242"/>
    </source>
</evidence>
<dbReference type="AlphaFoldDB" id="A0A1G4MCY9"/>
<keyword evidence="2" id="KW-0677">Repeat</keyword>
<evidence type="ECO:0000256" key="1">
    <source>
        <dbReference type="ARBA" id="ARBA00004123"/>
    </source>
</evidence>
<name>A0A1G4MCY9_LACFM</name>
<gene>
    <name evidence="6" type="ORF">LAFE_0E04346G</name>
</gene>
<evidence type="ECO:0000256" key="4">
    <source>
        <dbReference type="SAM" id="MobiDB-lite"/>
    </source>
</evidence>
<dbReference type="Proteomes" id="UP000190831">
    <property type="component" value="Chromosome E"/>
</dbReference>
<dbReference type="GO" id="GO:0000244">
    <property type="term" value="P:spliceosomal tri-snRNP complex assembly"/>
    <property type="evidence" value="ECO:0007669"/>
    <property type="project" value="TreeGrafter"/>
</dbReference>
<dbReference type="GO" id="GO:0071013">
    <property type="term" value="C:catalytic step 2 spliceosome"/>
    <property type="evidence" value="ECO:0007669"/>
    <property type="project" value="TreeGrafter"/>
</dbReference>
<dbReference type="SMART" id="SM00386">
    <property type="entry name" value="HAT"/>
    <property type="match status" value="8"/>
</dbReference>
<evidence type="ECO:0000313" key="6">
    <source>
        <dbReference type="EMBL" id="SCW01652.1"/>
    </source>
</evidence>
<comment type="subcellular location">
    <subcellularLocation>
        <location evidence="1">Nucleus</location>
    </subcellularLocation>
</comment>
<dbReference type="OMA" id="DGWAWYY"/>
<reference evidence="7" key="1">
    <citation type="submission" date="2016-03" db="EMBL/GenBank/DDBJ databases">
        <authorList>
            <person name="Devillers H."/>
        </authorList>
    </citation>
    <scope>NUCLEOTIDE SEQUENCE [LARGE SCALE GENOMIC DNA]</scope>
</reference>
<dbReference type="InterPro" id="IPR045075">
    <property type="entry name" value="Syf1-like"/>
</dbReference>
<feature type="region of interest" description="Disordered" evidence="4">
    <location>
        <begin position="1"/>
        <end position="39"/>
    </location>
</feature>
<dbReference type="GO" id="GO:0046540">
    <property type="term" value="C:U4/U6 x U5 tri-snRNP complex"/>
    <property type="evidence" value="ECO:0007669"/>
    <property type="project" value="TreeGrafter"/>
</dbReference>
<feature type="domain" description="PRP1 splicing factor N-terminal" evidence="5">
    <location>
        <begin position="11"/>
        <end position="156"/>
    </location>
</feature>
<keyword evidence="7" id="KW-1185">Reference proteome</keyword>
<protein>
    <submittedName>
        <fullName evidence="6">LAFE_0E04346g1_1</fullName>
    </submittedName>
</protein>
<dbReference type="PANTHER" id="PTHR11246:SF1">
    <property type="entry name" value="PRE-MRNA-PROCESSING FACTOR 6"/>
    <property type="match status" value="1"/>
</dbReference>
<evidence type="ECO:0000256" key="2">
    <source>
        <dbReference type="ARBA" id="ARBA00022737"/>
    </source>
</evidence>
<dbReference type="PANTHER" id="PTHR11246">
    <property type="entry name" value="PRE-MRNA SPLICING FACTOR"/>
    <property type="match status" value="1"/>
</dbReference>
<dbReference type="Pfam" id="PF06424">
    <property type="entry name" value="PRP1_N"/>
    <property type="match status" value="1"/>
</dbReference>
<proteinExistence type="predicted"/>